<protein>
    <submittedName>
        <fullName evidence="1">Uncharacterized protein</fullName>
    </submittedName>
</protein>
<reference evidence="1 2" key="1">
    <citation type="submission" date="2017-01" db="EMBL/GenBank/DDBJ databases">
        <title>A new Hymenobacter.</title>
        <authorList>
            <person name="Liang Y."/>
            <person name="Feng F."/>
        </authorList>
    </citation>
    <scope>NUCLEOTIDE SEQUENCE [LARGE SCALE GENOMIC DNA]</scope>
    <source>
        <strain evidence="1">MIMBbqt21</strain>
    </source>
</reference>
<evidence type="ECO:0000313" key="1">
    <source>
        <dbReference type="EMBL" id="OUJ75294.1"/>
    </source>
</evidence>
<gene>
    <name evidence="1" type="ORF">BXP70_04565</name>
</gene>
<dbReference type="Proteomes" id="UP000194873">
    <property type="component" value="Unassembled WGS sequence"/>
</dbReference>
<proteinExistence type="predicted"/>
<accession>A0A243WJM5</accession>
<evidence type="ECO:0000313" key="2">
    <source>
        <dbReference type="Proteomes" id="UP000194873"/>
    </source>
</evidence>
<dbReference type="AlphaFoldDB" id="A0A243WJM5"/>
<comment type="caution">
    <text evidence="1">The sequence shown here is derived from an EMBL/GenBank/DDBJ whole genome shotgun (WGS) entry which is preliminary data.</text>
</comment>
<dbReference type="EMBL" id="MTSE01000002">
    <property type="protein sequence ID" value="OUJ75294.1"/>
    <property type="molecule type" value="Genomic_DNA"/>
</dbReference>
<sequence>MITNNEKSTYKAKGIQQAVLVPDTAVYSLINYIADHPVKTDNDLGSEEKFLPDGILLDRKFSLSKKQGNSQPYLQDGRLQKLVAEKILSPTDATFIKQQAATDTVFVWQKNRLSIKVLVSMDTLVSLMQALDQKQRTWDFWPKLQARYKSKYFNSISLPLFSADYNTAIIETTFMCGGTCGGSETLVVQRRNNKWIIIKRLRNWDV</sequence>
<keyword evidence="2" id="KW-1185">Reference proteome</keyword>
<name>A0A243WJM5_9BACT</name>
<organism evidence="1 2">
    <name type="scientific">Hymenobacter crusticola</name>
    <dbReference type="NCBI Taxonomy" id="1770526"/>
    <lineage>
        <taxon>Bacteria</taxon>
        <taxon>Pseudomonadati</taxon>
        <taxon>Bacteroidota</taxon>
        <taxon>Cytophagia</taxon>
        <taxon>Cytophagales</taxon>
        <taxon>Hymenobacteraceae</taxon>
        <taxon>Hymenobacter</taxon>
    </lineage>
</organism>